<dbReference type="SUPFAM" id="SSF52047">
    <property type="entry name" value="RNI-like"/>
    <property type="match status" value="1"/>
</dbReference>
<dbReference type="SUPFAM" id="SSF81383">
    <property type="entry name" value="F-box domain"/>
    <property type="match status" value="1"/>
</dbReference>
<dbReference type="InterPro" id="IPR053781">
    <property type="entry name" value="F-box_AtFBL13-like"/>
</dbReference>
<dbReference type="Proteomes" id="UP000230069">
    <property type="component" value="Unassembled WGS sequence"/>
</dbReference>
<dbReference type="InterPro" id="IPR036047">
    <property type="entry name" value="F-box-like_dom_sf"/>
</dbReference>
<dbReference type="InterPro" id="IPR001810">
    <property type="entry name" value="F-box_dom"/>
</dbReference>
<reference evidence="3 4" key="1">
    <citation type="submission" date="2017-09" db="EMBL/GenBank/DDBJ databases">
        <title>WGS assembly of Aquilegia coerulea Goldsmith.</title>
        <authorList>
            <person name="Hodges S."/>
            <person name="Kramer E."/>
            <person name="Nordborg M."/>
            <person name="Tomkins J."/>
            <person name="Borevitz J."/>
            <person name="Derieg N."/>
            <person name="Yan J."/>
            <person name="Mihaltcheva S."/>
            <person name="Hayes R.D."/>
            <person name="Rokhsar D."/>
        </authorList>
    </citation>
    <scope>NUCLEOTIDE SEQUENCE [LARGE SCALE GENOMIC DNA]</scope>
    <source>
        <strain evidence="4">cv. Goldsmith</strain>
    </source>
</reference>
<evidence type="ECO:0000313" key="3">
    <source>
        <dbReference type="EMBL" id="PIA41553.1"/>
    </source>
</evidence>
<protein>
    <recommendedName>
        <fullName evidence="5">F-box domain-containing protein</fullName>
    </recommendedName>
</protein>
<feature type="domain" description="F-box" evidence="1">
    <location>
        <begin position="10"/>
        <end position="49"/>
    </location>
</feature>
<organism evidence="3 4">
    <name type="scientific">Aquilegia coerulea</name>
    <name type="common">Rocky mountain columbine</name>
    <dbReference type="NCBI Taxonomy" id="218851"/>
    <lineage>
        <taxon>Eukaryota</taxon>
        <taxon>Viridiplantae</taxon>
        <taxon>Streptophyta</taxon>
        <taxon>Embryophyta</taxon>
        <taxon>Tracheophyta</taxon>
        <taxon>Spermatophyta</taxon>
        <taxon>Magnoliopsida</taxon>
        <taxon>Ranunculales</taxon>
        <taxon>Ranunculaceae</taxon>
        <taxon>Thalictroideae</taxon>
        <taxon>Aquilegia</taxon>
    </lineage>
</organism>
<evidence type="ECO:0000313" key="4">
    <source>
        <dbReference type="Proteomes" id="UP000230069"/>
    </source>
</evidence>
<proteinExistence type="predicted"/>
<sequence>MADYGGADRISSLPDSVLCYIIGFLPILEVVRTCILSHRCESLWKSVPSLNFEADSKSIMKMVKKSQGTNTDDDDLLHERYMLYSVGMKPNLLNIITKVLNSHCGTVDSCLIKYYLQKDLGFTRLVGWIEKLLKLKKIRKLTLICYNESSSSTSRFSRIKPKENNFRSGLFSFETLNVLELNGCEINNASPFKGCSNLCILILKNLILTGETFQEIVSICVNLEKLILQKIYSIRNLKVIHDSLKMMSYSHGPPRSWSSHIMTFHFGKGKIYMIAYPFT</sequence>
<dbReference type="CDD" id="cd22160">
    <property type="entry name" value="F-box_AtFBL13-like"/>
    <property type="match status" value="1"/>
</dbReference>
<dbReference type="InterPro" id="IPR055411">
    <property type="entry name" value="LRR_FXL15/At3g58940/PEG3-like"/>
</dbReference>
<dbReference type="OrthoDB" id="1937141at2759"/>
<evidence type="ECO:0000259" key="1">
    <source>
        <dbReference type="Pfam" id="PF00646"/>
    </source>
</evidence>
<keyword evidence="4" id="KW-1185">Reference proteome</keyword>
<evidence type="ECO:0000259" key="2">
    <source>
        <dbReference type="Pfam" id="PF24758"/>
    </source>
</evidence>
<feature type="domain" description="F-box/LRR-repeat protein 15/At3g58940/PEG3-like LRR" evidence="2">
    <location>
        <begin position="128"/>
        <end position="249"/>
    </location>
</feature>
<accession>A0A2G5DDJ4</accession>
<dbReference type="InterPro" id="IPR053197">
    <property type="entry name" value="F-box_SCFL_complex_component"/>
</dbReference>
<evidence type="ECO:0008006" key="5">
    <source>
        <dbReference type="Google" id="ProtNLM"/>
    </source>
</evidence>
<dbReference type="STRING" id="218851.A0A2G5DDJ4"/>
<dbReference type="PANTHER" id="PTHR34223:SF51">
    <property type="entry name" value="OS06G0556300 PROTEIN"/>
    <property type="match status" value="1"/>
</dbReference>
<dbReference type="EMBL" id="KZ305039">
    <property type="protein sequence ID" value="PIA41553.1"/>
    <property type="molecule type" value="Genomic_DNA"/>
</dbReference>
<dbReference type="AlphaFoldDB" id="A0A2G5DDJ4"/>
<dbReference type="Pfam" id="PF00646">
    <property type="entry name" value="F-box"/>
    <property type="match status" value="1"/>
</dbReference>
<name>A0A2G5DDJ4_AQUCA</name>
<dbReference type="PANTHER" id="PTHR34223">
    <property type="entry name" value="OS11G0201299 PROTEIN"/>
    <property type="match status" value="1"/>
</dbReference>
<dbReference type="InParanoid" id="A0A2G5DDJ4"/>
<dbReference type="Pfam" id="PF24758">
    <property type="entry name" value="LRR_At5g56370"/>
    <property type="match status" value="1"/>
</dbReference>
<gene>
    <name evidence="3" type="ORF">AQUCO_02200174v1</name>
</gene>
<dbReference type="Gene3D" id="3.80.10.10">
    <property type="entry name" value="Ribonuclease Inhibitor"/>
    <property type="match status" value="1"/>
</dbReference>
<dbReference type="InterPro" id="IPR032675">
    <property type="entry name" value="LRR_dom_sf"/>
</dbReference>